<keyword evidence="2" id="KW-0964">Secreted</keyword>
<evidence type="ECO:0000313" key="8">
    <source>
        <dbReference type="Proteomes" id="UP000256269"/>
    </source>
</evidence>
<evidence type="ECO:0000256" key="5">
    <source>
        <dbReference type="SAM" id="MobiDB-lite"/>
    </source>
</evidence>
<feature type="compositionally biased region" description="Polar residues" evidence="5">
    <location>
        <begin position="44"/>
        <end position="59"/>
    </location>
</feature>
<dbReference type="Gene3D" id="2.180.10.10">
    <property type="entry name" value="RHS repeat-associated core"/>
    <property type="match status" value="2"/>
</dbReference>
<protein>
    <submittedName>
        <fullName evidence="7">RHS repeat-associated protein</fullName>
    </submittedName>
</protein>
<dbReference type="Pfam" id="PF05593">
    <property type="entry name" value="RHS_repeat"/>
    <property type="match status" value="1"/>
</dbReference>
<evidence type="ECO:0000256" key="1">
    <source>
        <dbReference type="ARBA" id="ARBA00004613"/>
    </source>
</evidence>
<evidence type="ECO:0000313" key="7">
    <source>
        <dbReference type="EMBL" id="REH54418.1"/>
    </source>
</evidence>
<comment type="caution">
    <text evidence="7">The sequence shown here is derived from an EMBL/GenBank/DDBJ whole genome shotgun (WGS) entry which is preliminary data.</text>
</comment>
<feature type="region of interest" description="Disordered" evidence="5">
    <location>
        <begin position="1786"/>
        <end position="1814"/>
    </location>
</feature>
<dbReference type="InterPro" id="IPR031325">
    <property type="entry name" value="RHS_repeat"/>
</dbReference>
<evidence type="ECO:0000256" key="2">
    <source>
        <dbReference type="ARBA" id="ARBA00022525"/>
    </source>
</evidence>
<dbReference type="RefSeq" id="WP_116173479.1">
    <property type="nucleotide sequence ID" value="NZ_CP144375.1"/>
</dbReference>
<dbReference type="InterPro" id="IPR003284">
    <property type="entry name" value="Sal_SpvB"/>
</dbReference>
<dbReference type="GO" id="GO:0005576">
    <property type="term" value="C:extracellular region"/>
    <property type="evidence" value="ECO:0007669"/>
    <property type="project" value="UniProtKB-SubCell"/>
</dbReference>
<dbReference type="OrthoDB" id="291011at2"/>
<dbReference type="Pfam" id="PF03534">
    <property type="entry name" value="SpvB"/>
    <property type="match status" value="1"/>
</dbReference>
<dbReference type="EMBL" id="QUNO01000002">
    <property type="protein sequence ID" value="REH54418.1"/>
    <property type="molecule type" value="Genomic_DNA"/>
</dbReference>
<evidence type="ECO:0000256" key="3">
    <source>
        <dbReference type="ARBA" id="ARBA00022737"/>
    </source>
</evidence>
<comment type="subcellular location">
    <subcellularLocation>
        <location evidence="1">Secreted</location>
    </subcellularLocation>
</comment>
<proteinExistence type="predicted"/>
<feature type="region of interest" description="Disordered" evidence="5">
    <location>
        <begin position="39"/>
        <end position="100"/>
    </location>
</feature>
<dbReference type="InterPro" id="IPR006530">
    <property type="entry name" value="YD"/>
</dbReference>
<feature type="region of interest" description="Disordered" evidence="5">
    <location>
        <begin position="609"/>
        <end position="628"/>
    </location>
</feature>
<reference evidence="7 8" key="1">
    <citation type="submission" date="2018-08" db="EMBL/GenBank/DDBJ databases">
        <title>Genomic Encyclopedia of Archaeal and Bacterial Type Strains, Phase II (KMG-II): from individual species to whole genera.</title>
        <authorList>
            <person name="Goeker M."/>
        </authorList>
    </citation>
    <scope>NUCLEOTIDE SEQUENCE [LARGE SCALE GENOMIC DNA]</scope>
    <source>
        <strain evidence="7 8">DSM 45791</strain>
    </source>
</reference>
<dbReference type="GO" id="GO:0005737">
    <property type="term" value="C:cytoplasm"/>
    <property type="evidence" value="ECO:0007669"/>
    <property type="project" value="InterPro"/>
</dbReference>
<keyword evidence="3" id="KW-0677">Repeat</keyword>
<dbReference type="InterPro" id="IPR056823">
    <property type="entry name" value="TEN-like_YD-shell"/>
</dbReference>
<organism evidence="7 8">
    <name type="scientific">Kutzneria buriramensis</name>
    <dbReference type="NCBI Taxonomy" id="1045776"/>
    <lineage>
        <taxon>Bacteria</taxon>
        <taxon>Bacillati</taxon>
        <taxon>Actinomycetota</taxon>
        <taxon>Actinomycetes</taxon>
        <taxon>Pseudonocardiales</taxon>
        <taxon>Pseudonocardiaceae</taxon>
        <taxon>Kutzneria</taxon>
    </lineage>
</organism>
<keyword evidence="4" id="KW-0843">Virulence</keyword>
<dbReference type="Pfam" id="PF25023">
    <property type="entry name" value="TEN_YD-shell"/>
    <property type="match status" value="1"/>
</dbReference>
<sequence length="1903" mass="203827">MTSKEAIVRRTRRAIAGVLPAVLVTTALTLLTPTAAWAGEPSVPLQNTPSTPVSQQQMGTRPADQASGSELHGDQPASTDTKDGGGTDKATPLSPSASWNVSAQTGDFSWSYPLRVPPSAGKLDPKLAISYASSGVDGRTSATNNQASWIGDGWDLSVGFIERSYIPCSDDSTPVKVGDMCWRSDNAFASYGGGGGQLIRDDKTGVWKNKTDDGSRIERLTGANNGDNDGEYWRVTTVDGTQYLFGDRSDAKSTWTVPVYGNDAGEPCHGGTFDASQCTQAWRWNLDKVIDRHGNVIEYDYDTEANSYGADMKDSPVSYVRGGTLKEALYGLRDGSNQQATDRVEFTTADRCVPGSDCTPSKKDNWPDVPWDDKCDGSTCKDQNGPTFWSTKRLSQVTTQVLTGSTYADVESWSLDQQFPTNGDGEKPALWLKSITHTGKADGQPAITMPSVRFEGTKFANRVDKVDGLGPLLRYRVTAVVSETGGVTTITYAQPDCTADNLPAKPETNTMRCYPAKWQKKDFTPQTDYFNKYVVAQVTQSDMIAANTEDVTAYDYLDGAAWAYDTSEFTKDADRNWNEFRGFGRVRITKGKADDLAGPQTMTEERFYRGMDGDKQPSGTRSVSVTDSEGGVRKDDLWLAGFEYESQVHNGPSEQVMSKSIMTPSVQGPTSTRGSLKAYIVKPGVTVDYTALSAGGWRTTRTEQSYDDLGQLVSTNDLGDVSTPADDKCVRTTYVRNTDKWLIAFASQTETVSVACTTTPKYPDNAVSGARSSYDGKAFGVAPTAGDVTTAEVLDSYPASGAVYLKQSTAAFDAMGRVTSSGDALGNITTTAYTPASGGPLTQTVVTNPLNQATTTTIDSATGQTTKVVDANNRVTETAYDALGNRTEIWQPNRSRTAGQGGNAKFSYAYHNDAPTVVTTSSIGPNGQYTTVKDLYDGLLRLRQKQVDADGGRLITDTKYDSQGRQAKLTQPYFTASSVDDQLWIAADVDVPQQTVSQYDGAGRKTAEIVKGGADELRRTVMAYDGDRTTVTPPVGGTATTTIVDARNHTVELDQYHGRVPTGDFDATKYTYTPADKVATATDPAGNVWKRSYDLRGNETTDVDPDKGTTTITYTAANQLHTTTDARGVTLTYDYDKLGRKTGEKVGDAVQAQWTYDTAPFGKGQRASSTRFVNGNAYTATVLGYNTLYKSIGVQVAIPSSEGALSGTYTSTAKYDVDGSVSGAGFAAIGDLPAESLTFGYNDLAELTTVSGGFDGNTADYVTDTTYTRYGEVARTQLGDTGKRVWMSNYYDDHTRRLNRSIVDAEVPAPMQADTHYSYDQSGNITSIADTPQGKPADVQCFALDYLQRVSEAWTPSGDCSAAPSATALSGPAPYWQSFTYDKMGNRLTQTDHATAGDTVSTGTFASTGHSLSALATTGPAGATASQYLYDASGNTITRKLPGGTQQLTWDVEGRLATVAQGSDKTDFLYDADGTRLIEHDANGATLYLQGQELHLTKSSGKLEGTRYYQHGDTTVAMRTAAGVTWLSGDAQGTAMVAINADTLKVTQRRQLPFGGARGAADFPGDKGFVGGTIDKSVGLTQLGAREYDAALGRFLSVDPQLDLSDPQQMAGYTYSDDNPVTKMDPTGELWSWLKKATDWVGDRVSDVTHWAGDRISDGWKWVDKYKSQIGAVVSAVSLLVPGVGWVAAATMAIGIGLSGIDFVEAAKKGDYLTAGIDALSIISGPIALGMGRFAKQAAADSKDLINNKMFRAGRTVSQHAFDWETDAQAVNYGAAAGSGMVAVMYPPSDDDPESTGDSCGRPTPTTQGPYPCTQQKLANPLDNSWCNSGTGVCACWAAPPRASTPGGGRAAPSYSRPSYNLGPQRPGPNRQTYNSPEAIRTGIYETSDGLLHNRNGHGLAFF</sequence>
<dbReference type="PANTHER" id="PTHR32305">
    <property type="match status" value="1"/>
</dbReference>
<accession>A0A3E0I6P7</accession>
<dbReference type="InterPro" id="IPR022385">
    <property type="entry name" value="Rhs_assc_core"/>
</dbReference>
<dbReference type="Proteomes" id="UP000256269">
    <property type="component" value="Unassembled WGS sequence"/>
</dbReference>
<feature type="compositionally biased region" description="Polar residues" evidence="5">
    <location>
        <begin position="617"/>
        <end position="627"/>
    </location>
</feature>
<dbReference type="NCBIfam" id="TIGR01643">
    <property type="entry name" value="YD_repeat_2x"/>
    <property type="match status" value="3"/>
</dbReference>
<feature type="domain" description="Teneurin-like YD-shell" evidence="6">
    <location>
        <begin position="1378"/>
        <end position="1621"/>
    </location>
</feature>
<gene>
    <name evidence="7" type="ORF">BCF44_102650</name>
</gene>
<name>A0A3E0I6P7_9PSEU</name>
<feature type="region of interest" description="Disordered" evidence="5">
    <location>
        <begin position="1845"/>
        <end position="1872"/>
    </location>
</feature>
<feature type="compositionally biased region" description="Polar residues" evidence="5">
    <location>
        <begin position="1804"/>
        <end position="1814"/>
    </location>
</feature>
<evidence type="ECO:0000259" key="6">
    <source>
        <dbReference type="Pfam" id="PF25023"/>
    </source>
</evidence>
<dbReference type="PANTHER" id="PTHR32305:SF17">
    <property type="entry name" value="TRNA NUCLEASE WAPA"/>
    <property type="match status" value="1"/>
</dbReference>
<keyword evidence="8" id="KW-1185">Reference proteome</keyword>
<dbReference type="NCBIfam" id="TIGR03696">
    <property type="entry name" value="Rhs_assc_core"/>
    <property type="match status" value="1"/>
</dbReference>
<dbReference type="InterPro" id="IPR050708">
    <property type="entry name" value="T6SS_VgrG/RHS"/>
</dbReference>
<evidence type="ECO:0000256" key="4">
    <source>
        <dbReference type="ARBA" id="ARBA00023026"/>
    </source>
</evidence>